<dbReference type="PANTHER" id="PTHR43618:SF8">
    <property type="entry name" value="7ALPHA-HYDROXYSTEROID DEHYDROGENASE"/>
    <property type="match status" value="1"/>
</dbReference>
<dbReference type="NCBIfam" id="NF005559">
    <property type="entry name" value="PRK07231.1"/>
    <property type="match status" value="1"/>
</dbReference>
<sequence length="255" mass="26809">MNRFDLTGKSAIITGGGRGLGLQIASALAEAGANIVIASRDITACEAAKEELSKMGVKVLAFQCDITKKADIDHVVSESVAEFGSIDILVNNSGTSWVSPMLDLKEHQWKKVMDVNVTGTFLFSQAVAAVMIKQQSGKIINIASVNGFGGTAPELLDTIAYNTSKGAVITFTKDLGVKLARHGIQVNAIAPGFFPTKITQKIIAQTNFDILGNMPAGRFGNQEDLKGAAIFLASKASDYVIGHVLVVDGGITALV</sequence>
<evidence type="ECO:0000256" key="4">
    <source>
        <dbReference type="RuleBase" id="RU000363"/>
    </source>
</evidence>
<comment type="caution">
    <text evidence="6">The sequence shown here is derived from an EMBL/GenBank/DDBJ whole genome shotgun (WGS) entry which is preliminary data.</text>
</comment>
<evidence type="ECO:0000256" key="1">
    <source>
        <dbReference type="ARBA" id="ARBA00006484"/>
    </source>
</evidence>
<dbReference type="GO" id="GO:0005975">
    <property type="term" value="P:carbohydrate metabolic process"/>
    <property type="evidence" value="ECO:0007669"/>
    <property type="project" value="UniProtKB-ARBA"/>
</dbReference>
<dbReference type="OrthoDB" id="9803333at2"/>
<dbReference type="EC" id="1.1.1.69" evidence="6"/>
<dbReference type="PATRIC" id="fig|1679170.3.peg.2960"/>
<dbReference type="PANTHER" id="PTHR43618">
    <property type="entry name" value="7-ALPHA-HYDROXYSTEROID DEHYDROGENASE"/>
    <property type="match status" value="1"/>
</dbReference>
<organism evidence="6 7">
    <name type="scientific">Peribacillus loiseleuriae</name>
    <dbReference type="NCBI Taxonomy" id="1679170"/>
    <lineage>
        <taxon>Bacteria</taxon>
        <taxon>Bacillati</taxon>
        <taxon>Bacillota</taxon>
        <taxon>Bacilli</taxon>
        <taxon>Bacillales</taxon>
        <taxon>Bacillaceae</taxon>
        <taxon>Peribacillus</taxon>
    </lineage>
</organism>
<evidence type="ECO:0000256" key="3">
    <source>
        <dbReference type="ARBA" id="ARBA00023002"/>
    </source>
</evidence>
<dbReference type="FunFam" id="3.40.50.720:FF:000240">
    <property type="entry name" value="SDR family oxidoreductase"/>
    <property type="match status" value="1"/>
</dbReference>
<keyword evidence="2" id="KW-0521">NADP</keyword>
<keyword evidence="3 6" id="KW-0560">Oxidoreductase</keyword>
<dbReference type="SMART" id="SM00822">
    <property type="entry name" value="PKS_KR"/>
    <property type="match status" value="1"/>
</dbReference>
<dbReference type="InterPro" id="IPR036291">
    <property type="entry name" value="NAD(P)-bd_dom_sf"/>
</dbReference>
<protein>
    <submittedName>
        <fullName evidence="6">Gluconate 5-dehydrogenase</fullName>
        <ecNumber evidence="6">1.1.1.69</ecNumber>
    </submittedName>
</protein>
<dbReference type="PRINTS" id="PR00081">
    <property type="entry name" value="GDHRDH"/>
</dbReference>
<evidence type="ECO:0000313" key="7">
    <source>
        <dbReference type="Proteomes" id="UP000037146"/>
    </source>
</evidence>
<reference evidence="7" key="1">
    <citation type="submission" date="2015-07" db="EMBL/GenBank/DDBJ databases">
        <title>Genome sequencing project for genomic taxonomy and phylogenomics of Bacillus-like bacteria.</title>
        <authorList>
            <person name="Liu B."/>
            <person name="Wang J."/>
            <person name="Zhu Y."/>
            <person name="Liu G."/>
            <person name="Chen Q."/>
            <person name="Chen Z."/>
            <person name="Lan J."/>
            <person name="Che J."/>
            <person name="Ge C."/>
            <person name="Shi H."/>
            <person name="Pan Z."/>
            <person name="Liu X."/>
        </authorList>
    </citation>
    <scope>NUCLEOTIDE SEQUENCE [LARGE SCALE GENOMIC DNA]</scope>
    <source>
        <strain evidence="7">FJAT-27997</strain>
    </source>
</reference>
<proteinExistence type="inferred from homology"/>
<dbReference type="PRINTS" id="PR00080">
    <property type="entry name" value="SDRFAMILY"/>
</dbReference>
<accession>A0A0K9GUJ7</accession>
<dbReference type="STRING" id="1679170.AC625_12970"/>
<dbReference type="InterPro" id="IPR052178">
    <property type="entry name" value="Sec_Metab_Biosynth_SDR"/>
</dbReference>
<dbReference type="InterPro" id="IPR002347">
    <property type="entry name" value="SDR_fam"/>
</dbReference>
<comment type="similarity">
    <text evidence="1 4">Belongs to the short-chain dehydrogenases/reductases (SDR) family.</text>
</comment>
<dbReference type="Proteomes" id="UP000037146">
    <property type="component" value="Unassembled WGS sequence"/>
</dbReference>
<dbReference type="Gene3D" id="3.40.50.720">
    <property type="entry name" value="NAD(P)-binding Rossmann-like Domain"/>
    <property type="match status" value="1"/>
</dbReference>
<dbReference type="GO" id="GO:0008874">
    <property type="term" value="F:gluconate 5-dehydrogenase activity"/>
    <property type="evidence" value="ECO:0007669"/>
    <property type="project" value="UniProtKB-EC"/>
</dbReference>
<dbReference type="RefSeq" id="WP_049681648.1">
    <property type="nucleotide sequence ID" value="NZ_LFZW01000001.1"/>
</dbReference>
<evidence type="ECO:0000313" key="6">
    <source>
        <dbReference type="EMBL" id="KMY50298.1"/>
    </source>
</evidence>
<dbReference type="Pfam" id="PF00106">
    <property type="entry name" value="adh_short"/>
    <property type="match status" value="1"/>
</dbReference>
<dbReference type="AlphaFoldDB" id="A0A0K9GUJ7"/>
<evidence type="ECO:0000259" key="5">
    <source>
        <dbReference type="SMART" id="SM00822"/>
    </source>
</evidence>
<dbReference type="EMBL" id="LFZW01000001">
    <property type="protein sequence ID" value="KMY50298.1"/>
    <property type="molecule type" value="Genomic_DNA"/>
</dbReference>
<dbReference type="NCBIfam" id="NF006070">
    <property type="entry name" value="PRK08213.1"/>
    <property type="match status" value="1"/>
</dbReference>
<dbReference type="InterPro" id="IPR057326">
    <property type="entry name" value="KR_dom"/>
</dbReference>
<evidence type="ECO:0000256" key="2">
    <source>
        <dbReference type="ARBA" id="ARBA00022857"/>
    </source>
</evidence>
<name>A0A0K9GUJ7_9BACI</name>
<dbReference type="SUPFAM" id="SSF51735">
    <property type="entry name" value="NAD(P)-binding Rossmann-fold domains"/>
    <property type="match status" value="1"/>
</dbReference>
<gene>
    <name evidence="6" type="ORF">AC625_12970</name>
</gene>
<feature type="domain" description="Ketoreductase" evidence="5">
    <location>
        <begin position="9"/>
        <end position="178"/>
    </location>
</feature>
<keyword evidence="7" id="KW-1185">Reference proteome</keyword>